<evidence type="ECO:0000256" key="3">
    <source>
        <dbReference type="ARBA" id="ARBA00023187"/>
    </source>
</evidence>
<keyword evidence="8" id="KW-1185">Reference proteome</keyword>
<keyword evidence="3" id="KW-0508">mRNA splicing</keyword>
<comment type="caution">
    <text evidence="7">The sequence shown here is derived from an EMBL/GenBank/DDBJ whole genome shotgun (WGS) entry which is preliminary data.</text>
</comment>
<evidence type="ECO:0000256" key="4">
    <source>
        <dbReference type="PROSITE-ProRule" id="PRU00176"/>
    </source>
</evidence>
<reference evidence="7 8" key="1">
    <citation type="journal article" date="2023" name="Plants (Basel)">
        <title>Bridging the Gap: Combining Genomics and Transcriptomics Approaches to Understand Stylosanthes scabra, an Orphan Legume from the Brazilian Caatinga.</title>
        <authorList>
            <person name="Ferreira-Neto J.R.C."/>
            <person name="da Silva M.D."/>
            <person name="Binneck E."/>
            <person name="de Melo N.F."/>
            <person name="da Silva R.H."/>
            <person name="de Melo A.L.T.M."/>
            <person name="Pandolfi V."/>
            <person name="Bustamante F.O."/>
            <person name="Brasileiro-Vidal A.C."/>
            <person name="Benko-Iseppon A.M."/>
        </authorList>
    </citation>
    <scope>NUCLEOTIDE SEQUENCE [LARGE SCALE GENOMIC DNA]</scope>
    <source>
        <tissue evidence="7">Leaves</tissue>
    </source>
</reference>
<dbReference type="InterPro" id="IPR050907">
    <property type="entry name" value="SRSF"/>
</dbReference>
<feature type="region of interest" description="Disordered" evidence="5">
    <location>
        <begin position="1"/>
        <end position="25"/>
    </location>
</feature>
<feature type="domain" description="RRM" evidence="6">
    <location>
        <begin position="67"/>
        <end position="145"/>
    </location>
</feature>
<dbReference type="Gene3D" id="3.30.70.330">
    <property type="match status" value="1"/>
</dbReference>
<dbReference type="EMBL" id="JASCZI010151154">
    <property type="protein sequence ID" value="MED6170283.1"/>
    <property type="molecule type" value="Genomic_DNA"/>
</dbReference>
<dbReference type="InterPro" id="IPR035979">
    <property type="entry name" value="RBD_domain_sf"/>
</dbReference>
<dbReference type="CDD" id="cd00590">
    <property type="entry name" value="RRM_SF"/>
    <property type="match status" value="1"/>
</dbReference>
<dbReference type="SUPFAM" id="SSF54928">
    <property type="entry name" value="RNA-binding domain, RBD"/>
    <property type="match status" value="1"/>
</dbReference>
<evidence type="ECO:0000259" key="6">
    <source>
        <dbReference type="PROSITE" id="PS50102"/>
    </source>
</evidence>
<keyword evidence="4" id="KW-0694">RNA-binding</keyword>
<dbReference type="InterPro" id="IPR000504">
    <property type="entry name" value="RRM_dom"/>
</dbReference>
<sequence length="171" mass="19810">MKEGEGFERRQGEGSESGEWREVVRRRSSNQLAGNQLSTHYGNQVHRQWRRMSERGRKVGEHGGRSVTVFADKLPSNSTVAWLWSISGGAGKVIDVYPSRKKRRLNPLLFAFVRFTTEKDAQTAIQRLNGWEVWGCKIRISRAKYERKWDEMQQGGIERKGYEGIRESTHE</sequence>
<dbReference type="Proteomes" id="UP001341840">
    <property type="component" value="Unassembled WGS sequence"/>
</dbReference>
<keyword evidence="1" id="KW-0507">mRNA processing</keyword>
<evidence type="ECO:0000256" key="1">
    <source>
        <dbReference type="ARBA" id="ARBA00022664"/>
    </source>
</evidence>
<keyword evidence="2" id="KW-0747">Spliceosome</keyword>
<dbReference type="PROSITE" id="PS50102">
    <property type="entry name" value="RRM"/>
    <property type="match status" value="1"/>
</dbReference>
<name>A0ABU6VEC0_9FABA</name>
<evidence type="ECO:0000313" key="8">
    <source>
        <dbReference type="Proteomes" id="UP001341840"/>
    </source>
</evidence>
<dbReference type="InterPro" id="IPR012677">
    <property type="entry name" value="Nucleotide-bd_a/b_plait_sf"/>
</dbReference>
<protein>
    <recommendedName>
        <fullName evidence="6">RRM domain-containing protein</fullName>
    </recommendedName>
</protein>
<evidence type="ECO:0000256" key="2">
    <source>
        <dbReference type="ARBA" id="ARBA00022728"/>
    </source>
</evidence>
<proteinExistence type="predicted"/>
<dbReference type="PANTHER" id="PTHR23147">
    <property type="entry name" value="SERINE/ARGININE RICH SPLICING FACTOR"/>
    <property type="match status" value="1"/>
</dbReference>
<dbReference type="SMART" id="SM00360">
    <property type="entry name" value="RRM"/>
    <property type="match status" value="1"/>
</dbReference>
<dbReference type="Pfam" id="PF00076">
    <property type="entry name" value="RRM_1"/>
    <property type="match status" value="1"/>
</dbReference>
<gene>
    <name evidence="7" type="ORF">PIB30_029402</name>
</gene>
<organism evidence="7 8">
    <name type="scientific">Stylosanthes scabra</name>
    <dbReference type="NCBI Taxonomy" id="79078"/>
    <lineage>
        <taxon>Eukaryota</taxon>
        <taxon>Viridiplantae</taxon>
        <taxon>Streptophyta</taxon>
        <taxon>Embryophyta</taxon>
        <taxon>Tracheophyta</taxon>
        <taxon>Spermatophyta</taxon>
        <taxon>Magnoliopsida</taxon>
        <taxon>eudicotyledons</taxon>
        <taxon>Gunneridae</taxon>
        <taxon>Pentapetalae</taxon>
        <taxon>rosids</taxon>
        <taxon>fabids</taxon>
        <taxon>Fabales</taxon>
        <taxon>Fabaceae</taxon>
        <taxon>Papilionoideae</taxon>
        <taxon>50 kb inversion clade</taxon>
        <taxon>dalbergioids sensu lato</taxon>
        <taxon>Dalbergieae</taxon>
        <taxon>Pterocarpus clade</taxon>
        <taxon>Stylosanthes</taxon>
    </lineage>
</organism>
<evidence type="ECO:0000256" key="5">
    <source>
        <dbReference type="SAM" id="MobiDB-lite"/>
    </source>
</evidence>
<accession>A0ABU6VEC0</accession>
<evidence type="ECO:0000313" key="7">
    <source>
        <dbReference type="EMBL" id="MED6170283.1"/>
    </source>
</evidence>